<evidence type="ECO:0000313" key="1">
    <source>
        <dbReference type="EMBL" id="KDQ32346.1"/>
    </source>
</evidence>
<dbReference type="InParanoid" id="A0A067P906"/>
<evidence type="ECO:0000313" key="2">
    <source>
        <dbReference type="Proteomes" id="UP000027073"/>
    </source>
</evidence>
<dbReference type="VEuPathDB" id="FungiDB:PLEOSDRAFT_1100830"/>
<dbReference type="Proteomes" id="UP000027073">
    <property type="component" value="Unassembled WGS sequence"/>
</dbReference>
<dbReference type="HOGENOM" id="CLU_459347_0_0_1"/>
<dbReference type="AlphaFoldDB" id="A0A067P906"/>
<proteinExistence type="predicted"/>
<gene>
    <name evidence="1" type="ORF">PLEOSDRAFT_1100830</name>
</gene>
<organism evidence="1 2">
    <name type="scientific">Pleurotus ostreatus (strain PC15)</name>
    <name type="common">Oyster mushroom</name>
    <dbReference type="NCBI Taxonomy" id="1137138"/>
    <lineage>
        <taxon>Eukaryota</taxon>
        <taxon>Fungi</taxon>
        <taxon>Dikarya</taxon>
        <taxon>Basidiomycota</taxon>
        <taxon>Agaricomycotina</taxon>
        <taxon>Agaricomycetes</taxon>
        <taxon>Agaricomycetidae</taxon>
        <taxon>Agaricales</taxon>
        <taxon>Pleurotineae</taxon>
        <taxon>Pleurotaceae</taxon>
        <taxon>Pleurotus</taxon>
    </lineage>
</organism>
<reference evidence="2" key="1">
    <citation type="journal article" date="2014" name="Proc. Natl. Acad. Sci. U.S.A.">
        <title>Extensive sampling of basidiomycete genomes demonstrates inadequacy of the white-rot/brown-rot paradigm for wood decay fungi.</title>
        <authorList>
            <person name="Riley R."/>
            <person name="Salamov A.A."/>
            <person name="Brown D.W."/>
            <person name="Nagy L.G."/>
            <person name="Floudas D."/>
            <person name="Held B.W."/>
            <person name="Levasseur A."/>
            <person name="Lombard V."/>
            <person name="Morin E."/>
            <person name="Otillar R."/>
            <person name="Lindquist E.A."/>
            <person name="Sun H."/>
            <person name="LaButti K.M."/>
            <person name="Schmutz J."/>
            <person name="Jabbour D."/>
            <person name="Luo H."/>
            <person name="Baker S.E."/>
            <person name="Pisabarro A.G."/>
            <person name="Walton J.D."/>
            <person name="Blanchette R.A."/>
            <person name="Henrissat B."/>
            <person name="Martin F."/>
            <person name="Cullen D."/>
            <person name="Hibbett D.S."/>
            <person name="Grigoriev I.V."/>
        </authorList>
    </citation>
    <scope>NUCLEOTIDE SEQUENCE [LARGE SCALE GENOMIC DNA]</scope>
    <source>
        <strain evidence="2">PC15</strain>
    </source>
</reference>
<dbReference type="OrthoDB" id="3053868at2759"/>
<protein>
    <submittedName>
        <fullName evidence="1">Uncharacterized protein</fullName>
    </submittedName>
</protein>
<dbReference type="Gene3D" id="2.40.50.40">
    <property type="match status" value="1"/>
</dbReference>
<accession>A0A067P906</accession>
<name>A0A067P906_PLEO1</name>
<sequence length="594" mass="67261">MDEYTIEYILEAKRLSEKDGSNFSGQLPPEKKDYTQYEYKIKWENYPMSAATAEKIDSFLPTDTDPRSSLHFVDDFWAQADLQGFTHKEILPGTIIQLSGWILDLQKCSTLPYHGPGTTLPKAHFPASARPSQPAHKREKLNAKVQSLWTYLIEHWPDKEGQPDVLFEVRFSLTDCPAVWLLFKRHIPQYLSYCQNKGATQNFKIIGDLYSKLQKEVEECGVFDSHLLQGMYDSFIAAIDRVVAPMPGLEYALRMSDEARKALQASYRTGKALRKQAIEVPVPRYSDGPPTDHNMVENNLLLEQGIESGALKCDKVVCLDGYNRVLAPPPGKAYAIMFCEQQPSEGPKDYFGFVVYNAGDFSKAFGTSDKLTLAEQETVQHNIQTKDHVQRGITQNGVMVKSTGLQQVSGHRYQNLPSIEDSISSNLKIRTRIDHQKILHDQMKEYHALGQAKDFEFMRGLHAPFAKEQMAIATEYQLLNALGRPDTSSFATYGYGAGQHIDKDESVSFGYVTKRSSKVPRSESNFVWGDHKLIVELAEGARWIWRASQDRHGSTANSVALSNPDNWRTMCKKDPEACQWTRVSTIPRRVVMAK</sequence>
<dbReference type="EMBL" id="KL198005">
    <property type="protein sequence ID" value="KDQ32346.1"/>
    <property type="molecule type" value="Genomic_DNA"/>
</dbReference>